<proteinExistence type="predicted"/>
<organism evidence="1">
    <name type="scientific">Nocardiopsis sp. 25L-1-1c</name>
    <dbReference type="NCBI Taxonomy" id="1009683"/>
    <lineage>
        <taxon>Bacteria</taxon>
        <taxon>Bacillati</taxon>
        <taxon>Actinomycetota</taxon>
        <taxon>Actinomycetes</taxon>
        <taxon>Streptosporangiales</taxon>
        <taxon>Nocardiopsidaceae</taxon>
        <taxon>Nocardiopsis</taxon>
    </lineage>
</organism>
<dbReference type="EMBL" id="HM102370">
    <property type="protein sequence ID" value="AEC12501.1"/>
    <property type="molecule type" value="Genomic_DNA"/>
</dbReference>
<evidence type="ECO:0000313" key="1">
    <source>
        <dbReference type="EMBL" id="AEC12501.1"/>
    </source>
</evidence>
<protein>
    <submittedName>
        <fullName evidence="1">PNPL.8c</fullName>
    </submittedName>
</protein>
<name>R4HCI8_9ACTN</name>
<dbReference type="AlphaFoldDB" id="R4HCI8"/>
<reference evidence="1" key="1">
    <citation type="submission" date="2010-04" db="EMBL/GenBank/DDBJ databases">
        <title>Complete nucleotide sequence of Nocardiopsis linear plasmid pNPL1.</title>
        <authorList>
            <person name="Tian X.-L."/>
            <person name="Zhong L."/>
            <person name="Cheng Q.-X."/>
            <person name="Chen Z.-H."/>
            <person name="Zhou M."/>
            <person name="Wang T."/>
            <person name="Fan Y."/>
            <person name="Yang Y."/>
            <person name="Guo P."/>
            <person name="Xia H.-Y."/>
            <person name="Qin Z.-J."/>
        </authorList>
    </citation>
    <scope>NUCLEOTIDE SEQUENCE</scope>
    <source>
        <strain evidence="1">25L-1-1c</strain>
        <plasmid evidence="1">pNPL1</plasmid>
    </source>
</reference>
<geneLocation type="plasmid" evidence="1">
    <name>pNPL1</name>
</geneLocation>
<accession>R4HCI8</accession>
<keyword evidence="1" id="KW-0614">Plasmid</keyword>
<sequence length="119" mass="13162">MTRSLIAPDDLYEGAAFSVPGLGMAGWWHVATVVELDDGERVRVILTEADHRGRPYRVTLHRADRVVWASTLPPATLAPPRLGHHVACPVCRESWGYLPTTVEDAVCFGCDMIGPERIR</sequence>